<proteinExistence type="predicted"/>
<evidence type="ECO:0000313" key="2">
    <source>
        <dbReference type="Proteomes" id="UP000031167"/>
    </source>
</evidence>
<dbReference type="EMBL" id="JWTA01000004">
    <property type="protein sequence ID" value="KIC64219.1"/>
    <property type="molecule type" value="Genomic_DNA"/>
</dbReference>
<dbReference type="STRING" id="363331.RM51_05770"/>
<keyword evidence="2" id="KW-1185">Reference proteome</keyword>
<dbReference type="RefSeq" id="WP_039366045.1">
    <property type="nucleotide sequence ID" value="NZ_JWTA01000004.1"/>
</dbReference>
<reference evidence="1 2" key="1">
    <citation type="submission" date="2014-12" db="EMBL/GenBank/DDBJ databases">
        <title>Genome sequencing of Chryseobacterium taiwanense TPW19.</title>
        <authorList>
            <person name="Tan P.W."/>
            <person name="Chan K.-G."/>
        </authorList>
    </citation>
    <scope>NUCLEOTIDE SEQUENCE [LARGE SCALE GENOMIC DNA]</scope>
    <source>
        <strain evidence="1 2">TPW19</strain>
    </source>
</reference>
<name>A0A0B4CSM1_9FLAO</name>
<dbReference type="Proteomes" id="UP000031167">
    <property type="component" value="Unassembled WGS sequence"/>
</dbReference>
<gene>
    <name evidence="1" type="ORF">RM51_05770</name>
</gene>
<organism evidence="1 2">
    <name type="scientific">Chryseobacterium taiwanense</name>
    <dbReference type="NCBI Taxonomy" id="363331"/>
    <lineage>
        <taxon>Bacteria</taxon>
        <taxon>Pseudomonadati</taxon>
        <taxon>Bacteroidota</taxon>
        <taxon>Flavobacteriia</taxon>
        <taxon>Flavobacteriales</taxon>
        <taxon>Weeksellaceae</taxon>
        <taxon>Chryseobacterium group</taxon>
        <taxon>Chryseobacterium</taxon>
    </lineage>
</organism>
<dbReference type="AlphaFoldDB" id="A0A0B4CSM1"/>
<protein>
    <submittedName>
        <fullName evidence="1">Uncharacterized protein</fullName>
    </submittedName>
</protein>
<dbReference type="OrthoDB" id="1226755at2"/>
<sequence>MKKLIVFFIILITSNLLSQNMKIINNNKENINIKLIDSTTISNLVSTFNGKKDLSKYKKFTSKTFVLNDHRIIIEFFDRQGVLINNENDFDKLKEVRFVKNRIWNLKKNISYKTELNFEQGLKIRESEKPEKLSKFKEIYGDSSLGVYKLRNNQILFLNDYGTKKYAGIYPDLKTLASEEINISEQYYSSDDEEILMKKLASGDALTDFEPNEHLVYPKYIADIIKNHKLELIEQKVYIKEFYGNLYKSKRNGLYFLIDEINQKNGSGSVMKILEINIFDNLIDVRNAKKNYTKFKDKPFFLENFYQKISNQYGKDFPKYVTQLIDKLPKILNIEIENLTFDEKGLETLDEAIVWNHEKSQLFDQWFPCVLAFYGQYYIQNKKDGKWITKFDKESDLWIPQLELNNGRFAWDEWQLYKGLYEGGTRLSWLEDFK</sequence>
<comment type="caution">
    <text evidence="1">The sequence shown here is derived from an EMBL/GenBank/DDBJ whole genome shotgun (WGS) entry which is preliminary data.</text>
</comment>
<evidence type="ECO:0000313" key="1">
    <source>
        <dbReference type="EMBL" id="KIC64219.1"/>
    </source>
</evidence>
<accession>A0A0B4CSM1</accession>